<evidence type="ECO:0000256" key="5">
    <source>
        <dbReference type="SAM" id="MobiDB-lite"/>
    </source>
</evidence>
<dbReference type="EMBL" id="HAAD01002624">
    <property type="protein sequence ID" value="CDG68856.1"/>
    <property type="molecule type" value="mRNA"/>
</dbReference>
<dbReference type="InterPro" id="IPR001680">
    <property type="entry name" value="WD40_rpt"/>
</dbReference>
<feature type="repeat" description="WD" evidence="3">
    <location>
        <begin position="302"/>
        <end position="343"/>
    </location>
</feature>
<organism evidence="6">
    <name type="scientific">Hydra vulgaris</name>
    <name type="common">Hydra</name>
    <name type="synonym">Hydra attenuata</name>
    <dbReference type="NCBI Taxonomy" id="6087"/>
    <lineage>
        <taxon>Eukaryota</taxon>
        <taxon>Metazoa</taxon>
        <taxon>Cnidaria</taxon>
        <taxon>Hydrozoa</taxon>
        <taxon>Hydroidolina</taxon>
        <taxon>Anthoathecata</taxon>
        <taxon>Aplanulata</taxon>
        <taxon>Hydridae</taxon>
        <taxon>Hydra</taxon>
    </lineage>
</organism>
<keyword evidence="2" id="KW-0677">Repeat</keyword>
<reference evidence="6" key="1">
    <citation type="journal article" date="2013" name="Genome Biol. Evol.">
        <title>Punctuated emergences of genetic and phenotypic innovations in eumetazoan, bilaterian, euteleostome, and hominidae ancestors.</title>
        <authorList>
            <person name="Wenger Y."/>
            <person name="Galliot B."/>
        </authorList>
    </citation>
    <scope>NUCLEOTIDE SEQUENCE</scope>
    <source>
        <tissue evidence="6">Whole animals</tissue>
    </source>
</reference>
<feature type="non-terminal residue" evidence="6">
    <location>
        <position position="1"/>
    </location>
</feature>
<feature type="region of interest" description="Disordered" evidence="5">
    <location>
        <begin position="232"/>
        <end position="275"/>
    </location>
</feature>
<dbReference type="InterPro" id="IPR050995">
    <property type="entry name" value="WD-F-box_domain-protein"/>
</dbReference>
<evidence type="ECO:0000256" key="4">
    <source>
        <dbReference type="SAM" id="Coils"/>
    </source>
</evidence>
<dbReference type="SUPFAM" id="SSF50978">
    <property type="entry name" value="WD40 repeat-like"/>
    <property type="match status" value="1"/>
</dbReference>
<dbReference type="GO" id="GO:0035082">
    <property type="term" value="P:axoneme assembly"/>
    <property type="evidence" value="ECO:0007669"/>
    <property type="project" value="TreeGrafter"/>
</dbReference>
<feature type="repeat" description="WD" evidence="3">
    <location>
        <begin position="386"/>
        <end position="427"/>
    </location>
</feature>
<dbReference type="GO" id="GO:1990716">
    <property type="term" value="C:axonemal central apparatus"/>
    <property type="evidence" value="ECO:0007669"/>
    <property type="project" value="TreeGrafter"/>
</dbReference>
<evidence type="ECO:0000256" key="1">
    <source>
        <dbReference type="ARBA" id="ARBA00022574"/>
    </source>
</evidence>
<feature type="repeat" description="WD" evidence="3">
    <location>
        <begin position="344"/>
        <end position="385"/>
    </location>
</feature>
<feature type="repeat" description="WD" evidence="3">
    <location>
        <begin position="428"/>
        <end position="469"/>
    </location>
</feature>
<dbReference type="InterPro" id="IPR015943">
    <property type="entry name" value="WD40/YVTN_repeat-like_dom_sf"/>
</dbReference>
<dbReference type="InterPro" id="IPR036322">
    <property type="entry name" value="WD40_repeat_dom_sf"/>
</dbReference>
<dbReference type="SMART" id="SM00320">
    <property type="entry name" value="WD40"/>
    <property type="match status" value="7"/>
</dbReference>
<dbReference type="PROSITE" id="PS50082">
    <property type="entry name" value="WD_REPEATS_2"/>
    <property type="match status" value="7"/>
</dbReference>
<dbReference type="InterPro" id="IPR019775">
    <property type="entry name" value="WD40_repeat_CS"/>
</dbReference>
<dbReference type="Gene3D" id="2.130.10.10">
    <property type="entry name" value="YVTN repeat-like/Quinoprotein amine dehydrogenase"/>
    <property type="match status" value="3"/>
</dbReference>
<feature type="repeat" description="WD" evidence="3">
    <location>
        <begin position="522"/>
        <end position="553"/>
    </location>
</feature>
<dbReference type="CDD" id="cd00200">
    <property type="entry name" value="WD40"/>
    <property type="match status" value="1"/>
</dbReference>
<dbReference type="AlphaFoldDB" id="T2M9W1"/>
<gene>
    <name evidence="6" type="primary">SPAG16</name>
</gene>
<accession>T2M9W1</accession>
<dbReference type="PROSITE" id="PS50294">
    <property type="entry name" value="WD_REPEATS_REGION"/>
    <property type="match status" value="5"/>
</dbReference>
<proteinExistence type="evidence at transcript level"/>
<evidence type="ECO:0000256" key="3">
    <source>
        <dbReference type="PROSITE-ProRule" id="PRU00221"/>
    </source>
</evidence>
<dbReference type="PANTHER" id="PTHR14604:SF3">
    <property type="entry name" value="SPERM-ASSOCIATED ANTIGEN 16 PROTEIN"/>
    <property type="match status" value="1"/>
</dbReference>
<feature type="repeat" description="WD" evidence="3">
    <location>
        <begin position="470"/>
        <end position="511"/>
    </location>
</feature>
<evidence type="ECO:0000256" key="2">
    <source>
        <dbReference type="ARBA" id="ARBA00022737"/>
    </source>
</evidence>
<feature type="repeat" description="WD" evidence="3">
    <location>
        <begin position="553"/>
        <end position="585"/>
    </location>
</feature>
<keyword evidence="1 3" id="KW-0853">WD repeat</keyword>
<sequence length="585" mass="67046">LLDNNSMAQCDTVYLTEAFLEPDSDDEFHYEKISIEDNLSIDGLTDEDFDAAVKIVKENESVPLIQNQPDEVLSKTQKRHEVPEDYVRNFLVRFNMIKTLDCFQTEWYEFKEKGLLKEEDCSNVPDIYSRNRQLDELVNSLRKELKNYKDLTSKAKDIHLKLRKERDFHRLHHKRVVQEKEKLLSDIKRLKEHYDSYEPLLKSLQQKYETAMREKMLTKLERDRAVNQIESFQSVTKHQTSNKDQDTSILKSPTKELKISPKKHPKDSDWPSDKGFSPLLSNKSSECLHSRKTVEFHLINSFKAHSLAVSGISLHPHKQILATVSDDQTWKLWLIPDGENIRTGIGHLGWISHCDFNPQGSHLATTSSDTTVKIWDFSIEKHVLSFDEHKDVVWGCSWHSAGDFLASCSMDGTSKIWDVNSVRCRSTLRGHTESVNSIQFLPFSNILCTSSVDKTISLWDLRTKLRESTFYGHLYPINYATFNIQGDKIASCDAYGIMKLWDVRSMSAIVTCDFGPHPMNRIVFDPDALVIATASNDGTLRIYTINNGEVMTVSGHDSASQTVIFSLSGEYLISGGSDFMVKIWS</sequence>
<name>T2M9W1_HYDVU</name>
<dbReference type="PANTHER" id="PTHR14604">
    <property type="entry name" value="WD40 REPEAT PF20"/>
    <property type="match status" value="1"/>
</dbReference>
<dbReference type="PRINTS" id="PR00320">
    <property type="entry name" value="GPROTEINBRPT"/>
</dbReference>
<dbReference type="PROSITE" id="PS00678">
    <property type="entry name" value="WD_REPEATS_1"/>
    <property type="match status" value="3"/>
</dbReference>
<dbReference type="OrthoDB" id="538223at2759"/>
<dbReference type="InterPro" id="IPR020472">
    <property type="entry name" value="WD40_PAC1"/>
</dbReference>
<evidence type="ECO:0000313" key="6">
    <source>
        <dbReference type="EMBL" id="CDG68856.1"/>
    </source>
</evidence>
<dbReference type="Pfam" id="PF00400">
    <property type="entry name" value="WD40"/>
    <property type="match status" value="7"/>
</dbReference>
<protein>
    <submittedName>
        <fullName evidence="6">Sperm-associated antigen 16 protein</fullName>
    </submittedName>
</protein>
<keyword evidence="4" id="KW-0175">Coiled coil</keyword>
<feature type="coiled-coil region" evidence="4">
    <location>
        <begin position="131"/>
        <end position="221"/>
    </location>
</feature>